<dbReference type="InterPro" id="IPR001365">
    <property type="entry name" value="A_deaminase_dom"/>
</dbReference>
<dbReference type="InterPro" id="IPR006330">
    <property type="entry name" value="Ado/ade_deaminase"/>
</dbReference>
<dbReference type="GO" id="GO:0046103">
    <property type="term" value="P:inosine biosynthetic process"/>
    <property type="evidence" value="ECO:0007669"/>
    <property type="project" value="TreeGrafter"/>
</dbReference>
<dbReference type="GO" id="GO:0004000">
    <property type="term" value="F:adenosine deaminase activity"/>
    <property type="evidence" value="ECO:0007669"/>
    <property type="project" value="TreeGrafter"/>
</dbReference>
<evidence type="ECO:0000256" key="1">
    <source>
        <dbReference type="ARBA" id="ARBA00001947"/>
    </source>
</evidence>
<keyword evidence="7" id="KW-0732">Signal</keyword>
<comment type="cofactor">
    <cofactor evidence="1">
        <name>Zn(2+)</name>
        <dbReference type="ChEBI" id="CHEBI:29105"/>
    </cofactor>
</comment>
<dbReference type="GO" id="GO:0046872">
    <property type="term" value="F:metal ion binding"/>
    <property type="evidence" value="ECO:0007669"/>
    <property type="project" value="UniProtKB-KW"/>
</dbReference>
<feature type="signal peptide" evidence="7">
    <location>
        <begin position="1"/>
        <end position="25"/>
    </location>
</feature>
<dbReference type="GO" id="GO:0005829">
    <property type="term" value="C:cytosol"/>
    <property type="evidence" value="ECO:0007669"/>
    <property type="project" value="TreeGrafter"/>
</dbReference>
<dbReference type="STRING" id="688867.SAMN05660236_0892"/>
<evidence type="ECO:0000256" key="2">
    <source>
        <dbReference type="ARBA" id="ARBA00006676"/>
    </source>
</evidence>
<evidence type="ECO:0000256" key="3">
    <source>
        <dbReference type="ARBA" id="ARBA00012784"/>
    </source>
</evidence>
<proteinExistence type="inferred from homology"/>
<evidence type="ECO:0000256" key="5">
    <source>
        <dbReference type="ARBA" id="ARBA00022801"/>
    </source>
</evidence>
<dbReference type="AlphaFoldDB" id="A0A1T5J9A3"/>
<evidence type="ECO:0000256" key="4">
    <source>
        <dbReference type="ARBA" id="ARBA00022723"/>
    </source>
</evidence>
<dbReference type="Gene3D" id="3.20.20.140">
    <property type="entry name" value="Metal-dependent hydrolases"/>
    <property type="match status" value="1"/>
</dbReference>
<sequence length="501" mass="57783">MVPLAFPVKRILVILIATLALSLQGCTPENQKPLQHVHQYFESIRNNEALLTAFFSEMPKGGDLHNHFSGSVYAETYWNYLLRKNPWFDTVSLVFEYDSIKRINKKGDYKRFISLPELIRKNKLPDMKQRILQVWSVKDYVDSEIPSHKHFFDSFGKLPSGGWNETGIGLQELQNRALRENVQYLELMIKGVPSDIMPENADRYTSLLKLKEYTDTVALRPVLDSLTQAFRKKQLSKDVVNFNSILLSVHNKFVPDNNAVTIRYQTYVNRRAEPVKFFRDLLLAFESAQTSPLVGGINILSPEHGDVSMRDYKLHMYMFRYCSQLFPEVKYSMHAGELTLGLVKPEDLTFHIHDAIYIAGANRIGHGVDMAYETDALTLLQYMHDKKIAIEINLFSNEFILKVKDDKHPITLYKNGNVPIVISTDDAGILRSNLVHQYVLLAKRYPQISYADIRTFILNSIEYSFIKDQALKDALYTSVKTKLESFEEKIIKNTRLHSTKV</sequence>
<keyword evidence="10" id="KW-1185">Reference proteome</keyword>
<feature type="domain" description="Adenosine deaminase" evidence="8">
    <location>
        <begin position="294"/>
        <end position="478"/>
    </location>
</feature>
<dbReference type="Pfam" id="PF00962">
    <property type="entry name" value="A_deaminase"/>
    <property type="match status" value="1"/>
</dbReference>
<accession>A0A1T5J9A3</accession>
<keyword evidence="6" id="KW-0862">Zinc</keyword>
<dbReference type="PANTHER" id="PTHR11409">
    <property type="entry name" value="ADENOSINE DEAMINASE"/>
    <property type="match status" value="1"/>
</dbReference>
<comment type="similarity">
    <text evidence="2">Belongs to the metallo-dependent hydrolases superfamily. Adenosine and AMP deaminases family.</text>
</comment>
<dbReference type="GO" id="GO:0043103">
    <property type="term" value="P:hypoxanthine salvage"/>
    <property type="evidence" value="ECO:0007669"/>
    <property type="project" value="TreeGrafter"/>
</dbReference>
<evidence type="ECO:0000313" key="10">
    <source>
        <dbReference type="Proteomes" id="UP000190961"/>
    </source>
</evidence>
<evidence type="ECO:0000256" key="7">
    <source>
        <dbReference type="SAM" id="SignalP"/>
    </source>
</evidence>
<dbReference type="InterPro" id="IPR032466">
    <property type="entry name" value="Metal_Hydrolase"/>
</dbReference>
<feature type="chain" id="PRO_5012866159" description="adenosine deaminase" evidence="7">
    <location>
        <begin position="26"/>
        <end position="501"/>
    </location>
</feature>
<protein>
    <recommendedName>
        <fullName evidence="3">adenosine deaminase</fullName>
        <ecNumber evidence="3">3.5.4.4</ecNumber>
    </recommendedName>
</protein>
<keyword evidence="5" id="KW-0378">Hydrolase</keyword>
<dbReference type="Proteomes" id="UP000190961">
    <property type="component" value="Unassembled WGS sequence"/>
</dbReference>
<evidence type="ECO:0000313" key="9">
    <source>
        <dbReference type="EMBL" id="SKC48005.1"/>
    </source>
</evidence>
<dbReference type="EC" id="3.5.4.4" evidence="3"/>
<dbReference type="EMBL" id="FUZU01000001">
    <property type="protein sequence ID" value="SKC48005.1"/>
    <property type="molecule type" value="Genomic_DNA"/>
</dbReference>
<evidence type="ECO:0000256" key="6">
    <source>
        <dbReference type="ARBA" id="ARBA00022833"/>
    </source>
</evidence>
<dbReference type="GO" id="GO:0006154">
    <property type="term" value="P:adenosine catabolic process"/>
    <property type="evidence" value="ECO:0007669"/>
    <property type="project" value="TreeGrafter"/>
</dbReference>
<gene>
    <name evidence="9" type="ORF">SAMN05660236_0892</name>
</gene>
<dbReference type="PANTHER" id="PTHR11409:SF43">
    <property type="entry name" value="ADENOSINE DEAMINASE"/>
    <property type="match status" value="1"/>
</dbReference>
<evidence type="ECO:0000259" key="8">
    <source>
        <dbReference type="Pfam" id="PF00962"/>
    </source>
</evidence>
<keyword evidence="4" id="KW-0479">Metal-binding</keyword>
<reference evidence="9 10" key="1">
    <citation type="submission" date="2017-02" db="EMBL/GenBank/DDBJ databases">
        <authorList>
            <person name="Peterson S.W."/>
        </authorList>
    </citation>
    <scope>NUCLEOTIDE SEQUENCE [LARGE SCALE GENOMIC DNA]</scope>
    <source>
        <strain evidence="9 10">DSM 25262</strain>
    </source>
</reference>
<name>A0A1T5J9A3_9BACT</name>
<dbReference type="SUPFAM" id="SSF51556">
    <property type="entry name" value="Metallo-dependent hydrolases"/>
    <property type="match status" value="1"/>
</dbReference>
<dbReference type="RefSeq" id="WP_079685479.1">
    <property type="nucleotide sequence ID" value="NZ_FUZU01000001.1"/>
</dbReference>
<organism evidence="9 10">
    <name type="scientific">Ohtaekwangia koreensis</name>
    <dbReference type="NCBI Taxonomy" id="688867"/>
    <lineage>
        <taxon>Bacteria</taxon>
        <taxon>Pseudomonadati</taxon>
        <taxon>Bacteroidota</taxon>
        <taxon>Cytophagia</taxon>
        <taxon>Cytophagales</taxon>
        <taxon>Fulvivirgaceae</taxon>
        <taxon>Ohtaekwangia</taxon>
    </lineage>
</organism>
<dbReference type="OrthoDB" id="105475at2"/>